<dbReference type="AlphaFoldDB" id="A0A917N465"/>
<keyword evidence="5" id="KW-1133">Transmembrane helix</keyword>
<evidence type="ECO:0000256" key="1">
    <source>
        <dbReference type="ARBA" id="ARBA00023015"/>
    </source>
</evidence>
<proteinExistence type="predicted"/>
<keyword evidence="5" id="KW-0812">Transmembrane</keyword>
<dbReference type="InterPro" id="IPR018060">
    <property type="entry name" value="HTH_AraC"/>
</dbReference>
<dbReference type="Gene3D" id="1.10.10.60">
    <property type="entry name" value="Homeodomain-like"/>
    <property type="match status" value="2"/>
</dbReference>
<evidence type="ECO:0000256" key="2">
    <source>
        <dbReference type="ARBA" id="ARBA00023125"/>
    </source>
</evidence>
<reference evidence="7" key="1">
    <citation type="journal article" date="2014" name="Int. J. Syst. Evol. Microbiol.">
        <title>Complete genome sequence of Corynebacterium casei LMG S-19264T (=DSM 44701T), isolated from a smear-ripened cheese.</title>
        <authorList>
            <consortium name="US DOE Joint Genome Institute (JGI-PGF)"/>
            <person name="Walter F."/>
            <person name="Albersmeier A."/>
            <person name="Kalinowski J."/>
            <person name="Ruckert C."/>
        </authorList>
    </citation>
    <scope>NUCLEOTIDE SEQUENCE</scope>
    <source>
        <strain evidence="7">CCM 8433</strain>
    </source>
</reference>
<keyword evidence="5" id="KW-0472">Membrane</keyword>
<sequence>MSLFKKKNERSLFTAFISYFLIFLIPFLLLTTVLYYSAIIGLKQQLYSTNQNSLKQAMNLLDERLKDLEKLTDTIQFNPKLSSFMLNHPFYSLDSNNELGRIQANHSFIEEMYVYYDQDKKFYSKNGSYDLATFQFNKYETVAFEAGELEENLTKNHPKLNATLYSSGVSDKLFQYYVPLKNSGITYGNVLFVLNNSELEKMMNMTSNDLPGFTYLLDESYSTLLSLTESGKEHADLKIEKETLNNKKLEYADKQYDLSSFKSEISGITLALLVEDNQFLKPVIQTRNLFYLLIALIFILGSLFSYILGLKKYLPMKKIEDSFEKILSKESLDFEDGNRLFFENKINLVLKNHLELNQIVSEQKVYLLNYFLESLISGHYREENQLKYEMEKLDFKLAGKAFFVVVMSSEWSENKEENTKIKTVFIDQFPRTIKGTTYHLIELATKKQIVMLGCTTKAEINSLLAVSELKQFSQTFLPAKLSFTVGNFYDNLLYINRSYIDALTAAEYFKDTDRDIIYYEEISHRQVYFSSIPIDSKSKLHKSLMEGDEVVAKEVLESIFSKNKIAQMSIYEKRYYCYDVISTVFNCVSQENQQSIVKNFDHLMSSDVLDDIHEELKKITDDFCSVMNFMKEKETKDLGQKIMKYIHENYASMDLSLEAIAVNFDFSVSYLSRVVKEQVGITFSNYVQELRLVKIKEELIYTPKTIKEIVNDAGYHDVSNYTRKFKQIIGVTPGQYRKENRKENSMIRL</sequence>
<dbReference type="PANTHER" id="PTHR43280:SF2">
    <property type="entry name" value="HTH-TYPE TRANSCRIPTIONAL REGULATOR EXSA"/>
    <property type="match status" value="1"/>
</dbReference>
<keyword evidence="1" id="KW-0805">Transcription regulation</keyword>
<dbReference type="RefSeq" id="WP_188367122.1">
    <property type="nucleotide sequence ID" value="NZ_BMDT01000003.1"/>
</dbReference>
<feature type="domain" description="HTH araC/xylS-type" evidence="6">
    <location>
        <begin position="640"/>
        <end position="739"/>
    </location>
</feature>
<dbReference type="SMART" id="SM00342">
    <property type="entry name" value="HTH_ARAC"/>
    <property type="match status" value="1"/>
</dbReference>
<keyword evidence="2" id="KW-0238">DNA-binding</keyword>
<dbReference type="Proteomes" id="UP000622610">
    <property type="component" value="Unassembled WGS sequence"/>
</dbReference>
<reference evidence="7" key="2">
    <citation type="submission" date="2020-09" db="EMBL/GenBank/DDBJ databases">
        <authorList>
            <person name="Sun Q."/>
            <person name="Sedlacek I."/>
        </authorList>
    </citation>
    <scope>NUCLEOTIDE SEQUENCE</scope>
    <source>
        <strain evidence="7">CCM 8433</strain>
    </source>
</reference>
<evidence type="ECO:0000256" key="5">
    <source>
        <dbReference type="SAM" id="Phobius"/>
    </source>
</evidence>
<dbReference type="SUPFAM" id="SSF46689">
    <property type="entry name" value="Homeodomain-like"/>
    <property type="match status" value="1"/>
</dbReference>
<organism evidence="7 8">
    <name type="scientific">Enterococcus alcedinis</name>
    <dbReference type="NCBI Taxonomy" id="1274384"/>
    <lineage>
        <taxon>Bacteria</taxon>
        <taxon>Bacillati</taxon>
        <taxon>Bacillota</taxon>
        <taxon>Bacilli</taxon>
        <taxon>Lactobacillales</taxon>
        <taxon>Enterococcaceae</taxon>
        <taxon>Enterococcus</taxon>
    </lineage>
</organism>
<comment type="caution">
    <text evidence="7">The sequence shown here is derived from an EMBL/GenBank/DDBJ whole genome shotgun (WGS) entry which is preliminary data.</text>
</comment>
<evidence type="ECO:0000256" key="4">
    <source>
        <dbReference type="SAM" id="Coils"/>
    </source>
</evidence>
<evidence type="ECO:0000256" key="3">
    <source>
        <dbReference type="ARBA" id="ARBA00023163"/>
    </source>
</evidence>
<feature type="transmembrane region" description="Helical" evidence="5">
    <location>
        <begin position="12"/>
        <end position="36"/>
    </location>
</feature>
<accession>A0A917N465</accession>
<evidence type="ECO:0000313" key="8">
    <source>
        <dbReference type="Proteomes" id="UP000622610"/>
    </source>
</evidence>
<evidence type="ECO:0000259" key="6">
    <source>
        <dbReference type="PROSITE" id="PS01124"/>
    </source>
</evidence>
<dbReference type="Pfam" id="PF12833">
    <property type="entry name" value="HTH_18"/>
    <property type="match status" value="1"/>
</dbReference>
<gene>
    <name evidence="7" type="ORF">GCM10011482_09370</name>
</gene>
<dbReference type="PROSITE" id="PS01124">
    <property type="entry name" value="HTH_ARAC_FAMILY_2"/>
    <property type="match status" value="1"/>
</dbReference>
<keyword evidence="4" id="KW-0175">Coiled coil</keyword>
<dbReference type="GO" id="GO:0003700">
    <property type="term" value="F:DNA-binding transcription factor activity"/>
    <property type="evidence" value="ECO:0007669"/>
    <property type="project" value="InterPro"/>
</dbReference>
<protein>
    <submittedName>
        <fullName evidence="7">AraC family transcriptional regulator</fullName>
    </submittedName>
</protein>
<feature type="coiled-coil region" evidence="4">
    <location>
        <begin position="227"/>
        <end position="254"/>
    </location>
</feature>
<dbReference type="InterPro" id="IPR009057">
    <property type="entry name" value="Homeodomain-like_sf"/>
</dbReference>
<keyword evidence="8" id="KW-1185">Reference proteome</keyword>
<name>A0A917N465_9ENTE</name>
<dbReference type="PANTHER" id="PTHR43280">
    <property type="entry name" value="ARAC-FAMILY TRANSCRIPTIONAL REGULATOR"/>
    <property type="match status" value="1"/>
</dbReference>
<evidence type="ECO:0000313" key="7">
    <source>
        <dbReference type="EMBL" id="GGI65283.1"/>
    </source>
</evidence>
<dbReference type="EMBL" id="BMDT01000003">
    <property type="protein sequence ID" value="GGI65283.1"/>
    <property type="molecule type" value="Genomic_DNA"/>
</dbReference>
<dbReference type="GO" id="GO:0043565">
    <property type="term" value="F:sequence-specific DNA binding"/>
    <property type="evidence" value="ECO:0007669"/>
    <property type="project" value="InterPro"/>
</dbReference>
<keyword evidence="3" id="KW-0804">Transcription</keyword>
<feature type="transmembrane region" description="Helical" evidence="5">
    <location>
        <begin position="289"/>
        <end position="308"/>
    </location>
</feature>